<comment type="caution">
    <text evidence="2">The sequence shown here is derived from an EMBL/GenBank/DDBJ whole genome shotgun (WGS) entry which is preliminary data.</text>
</comment>
<keyword evidence="3" id="KW-1185">Reference proteome</keyword>
<evidence type="ECO:0000313" key="3">
    <source>
        <dbReference type="Proteomes" id="UP000662572"/>
    </source>
</evidence>
<dbReference type="GO" id="GO:0016051">
    <property type="term" value="P:carbohydrate biosynthetic process"/>
    <property type="evidence" value="ECO:0007669"/>
    <property type="project" value="InterPro"/>
</dbReference>
<gene>
    <name evidence="2" type="ORF">GCM10011273_09450</name>
</gene>
<dbReference type="RefSeq" id="WP_189485188.1">
    <property type="nucleotide sequence ID" value="NZ_BMZB01000001.1"/>
</dbReference>
<feature type="domain" description="PseI/NeuA/B-like" evidence="1">
    <location>
        <begin position="255"/>
        <end position="497"/>
    </location>
</feature>
<reference evidence="2" key="1">
    <citation type="journal article" date="2014" name="Int. J. Syst. Evol. Microbiol.">
        <title>Complete genome sequence of Corynebacterium casei LMG S-19264T (=DSM 44701T), isolated from a smear-ripened cheese.</title>
        <authorList>
            <consortium name="US DOE Joint Genome Institute (JGI-PGF)"/>
            <person name="Walter F."/>
            <person name="Albersmeier A."/>
            <person name="Kalinowski J."/>
            <person name="Ruckert C."/>
        </authorList>
    </citation>
    <scope>NUCLEOTIDE SEQUENCE</scope>
    <source>
        <strain evidence="2">KCTC 32296</strain>
    </source>
</reference>
<protein>
    <recommendedName>
        <fullName evidence="1">PseI/NeuA/B-like domain-containing protein</fullName>
    </recommendedName>
</protein>
<dbReference type="InterPro" id="IPR013785">
    <property type="entry name" value="Aldolase_TIM"/>
</dbReference>
<sequence>MTDAISNLIGNIASTYATDTIFILGKGPSIDQIDPQIFAGSLVIAMNDAERIAPADISVFHAAWAADSVQANGLKSRAYLTSTPLKAADRSVVQLPHTPLTQESADLMMQRFQAGDLVIEDILFITALQVARKVAAVRGRPQTVYMVGLDFSYDGSQAYSERIDSDFSHARDADRKMVFNTQEFYFLNALYVLKGSEIEVRHVGTKSFSALTPTELNAQLGTPEPLEASDNIHKVDVIAELTTNHFGDRLRLERMIRSAKAAGADYIKLQKRDVESFYSTEQLKAPYVSPFGSTFGDYRHQLELSKDDFAFVDTLCKSLGMGWFASILDKPSFEFMLDVKPAMVKLPSTISEHTDYLEYVSKNYTGSVVLSTGMTDEAYERWVLDNFTACEKLILMQANSAYPTPAEDTNIAVVRRYHELSAQNPRIVPAFSSHDFGWLGSALAVAAGARMVEKHVKLGNTEWAHFDAVAVDLTTPAFKEYVDQIRLTERMVGSGEKRVNKSEHHKYRVAQA</sequence>
<reference evidence="2" key="2">
    <citation type="submission" date="2020-09" db="EMBL/GenBank/DDBJ databases">
        <authorList>
            <person name="Sun Q."/>
            <person name="Kim S."/>
        </authorList>
    </citation>
    <scope>NUCLEOTIDE SEQUENCE</scope>
    <source>
        <strain evidence="2">KCTC 32296</strain>
    </source>
</reference>
<dbReference type="GO" id="GO:0047444">
    <property type="term" value="F:N-acylneuraminate-9-phosphate synthase activity"/>
    <property type="evidence" value="ECO:0007669"/>
    <property type="project" value="TreeGrafter"/>
</dbReference>
<dbReference type="EMBL" id="BMZB01000001">
    <property type="protein sequence ID" value="GGZ26096.1"/>
    <property type="molecule type" value="Genomic_DNA"/>
</dbReference>
<evidence type="ECO:0000259" key="1">
    <source>
        <dbReference type="Pfam" id="PF03102"/>
    </source>
</evidence>
<dbReference type="AlphaFoldDB" id="A0A918PY99"/>
<dbReference type="InterPro" id="IPR013132">
    <property type="entry name" value="PseI/NeuA/B-like_N"/>
</dbReference>
<dbReference type="PANTHER" id="PTHR42966:SF1">
    <property type="entry name" value="SIALIC ACID SYNTHASE"/>
    <property type="match status" value="1"/>
</dbReference>
<proteinExistence type="predicted"/>
<dbReference type="InterPro" id="IPR051690">
    <property type="entry name" value="PseI-like"/>
</dbReference>
<accession>A0A918PY99</accession>
<dbReference type="Pfam" id="PF03102">
    <property type="entry name" value="NeuB"/>
    <property type="match status" value="1"/>
</dbReference>
<name>A0A918PY99_9CAUL</name>
<organism evidence="2 3">
    <name type="scientific">Asticcacaulis endophyticus</name>
    <dbReference type="NCBI Taxonomy" id="1395890"/>
    <lineage>
        <taxon>Bacteria</taxon>
        <taxon>Pseudomonadati</taxon>
        <taxon>Pseudomonadota</taxon>
        <taxon>Alphaproteobacteria</taxon>
        <taxon>Caulobacterales</taxon>
        <taxon>Caulobacteraceae</taxon>
        <taxon>Asticcacaulis</taxon>
    </lineage>
</organism>
<evidence type="ECO:0000313" key="2">
    <source>
        <dbReference type="EMBL" id="GGZ26096.1"/>
    </source>
</evidence>
<dbReference type="PANTHER" id="PTHR42966">
    <property type="entry name" value="N-ACETYLNEURAMINATE SYNTHASE"/>
    <property type="match status" value="1"/>
</dbReference>
<dbReference type="Gene3D" id="3.20.20.70">
    <property type="entry name" value="Aldolase class I"/>
    <property type="match status" value="1"/>
</dbReference>
<dbReference type="SUPFAM" id="SSF51569">
    <property type="entry name" value="Aldolase"/>
    <property type="match status" value="1"/>
</dbReference>
<dbReference type="Proteomes" id="UP000662572">
    <property type="component" value="Unassembled WGS sequence"/>
</dbReference>